<evidence type="ECO:0000313" key="1">
    <source>
        <dbReference type="EMBL" id="KJV55019.1"/>
    </source>
</evidence>
<gene>
    <name evidence="1" type="ORF">OCHUTO_1018</name>
</gene>
<dbReference type="Proteomes" id="UP000033616">
    <property type="component" value="Unassembled WGS sequence"/>
</dbReference>
<keyword evidence="2" id="KW-1185">Reference proteome</keyword>
<name>A0A0F3MK86_9RICK</name>
<dbReference type="OrthoDB" id="9905884at2"/>
<dbReference type="EMBL" id="LANP01000030">
    <property type="protein sequence ID" value="KJV55019.1"/>
    <property type="molecule type" value="Genomic_DNA"/>
</dbReference>
<accession>A0A0F3MK86</accession>
<dbReference type="PATRIC" id="fig|1359168.3.peg.812"/>
<protein>
    <submittedName>
        <fullName evidence="1">Uncharacterized protein</fullName>
    </submittedName>
</protein>
<dbReference type="STRING" id="1359168.OCHUTO_1018"/>
<sequence>MTYTRDLTICVAIVQYLGHYVLYSVRDVLPDITNNDQFRSNLPLDLFNGTMNGIYVDYGRSITLNYSVANYPRSYSLFVNIISVNYSLITEQKILQLLSLPSAAVSSILQPNADQVSAKNSLISRFSYSTSINVIGCYTNPEIHNFSSKHLTRVSKLSSFGSYKDQANFKLLSAIHGPVLSTLKNFLTTSDLKVELSPENQLIFTEFFSIFACEVQRNLATVLTLPMCFELYNHFLNKKYDSGNFKRYPKAHLPQELLMLIFQDYFPMSAPNAVSASIGLTRNMNQVISDIFIDEVNIAEKHQHLYTLCSGTTETDGWSGRTYIIILQSLIKDWLRYIHDIDISDLDQFCGGEKIADNFLKYCKELLQEWYSIEITDDEDINNDDQQFQALTEAFANLCGDMIYLSDEQHKS</sequence>
<dbReference type="RefSeq" id="WP_045797576.1">
    <property type="nucleotide sequence ID" value="NZ_LANP01000030.1"/>
</dbReference>
<dbReference type="AlphaFoldDB" id="A0A0F3MK86"/>
<organism evidence="1 2">
    <name type="scientific">Orientia chuto str. Dubai</name>
    <dbReference type="NCBI Taxonomy" id="1359168"/>
    <lineage>
        <taxon>Bacteria</taxon>
        <taxon>Pseudomonadati</taxon>
        <taxon>Pseudomonadota</taxon>
        <taxon>Alphaproteobacteria</taxon>
        <taxon>Rickettsiales</taxon>
        <taxon>Rickettsiaceae</taxon>
        <taxon>Rickettsieae</taxon>
        <taxon>Orientia</taxon>
    </lineage>
</organism>
<comment type="caution">
    <text evidence="1">The sequence shown here is derived from an EMBL/GenBank/DDBJ whole genome shotgun (WGS) entry which is preliminary data.</text>
</comment>
<proteinExistence type="predicted"/>
<evidence type="ECO:0000313" key="2">
    <source>
        <dbReference type="Proteomes" id="UP000033616"/>
    </source>
</evidence>
<reference evidence="1 2" key="1">
    <citation type="submission" date="2015-02" db="EMBL/GenBank/DDBJ databases">
        <title>Genome Sequencing of Rickettsiales.</title>
        <authorList>
            <person name="Daugherty S.C."/>
            <person name="Su Q."/>
            <person name="Abolude K."/>
            <person name="Beier-Sexton M."/>
            <person name="Carlyon J.A."/>
            <person name="Carter R."/>
            <person name="Day N.P."/>
            <person name="Dumler S.J."/>
            <person name="Dyachenko V."/>
            <person name="Godinez A."/>
            <person name="Kurtti T.J."/>
            <person name="Lichay M."/>
            <person name="Mullins K.E."/>
            <person name="Ott S."/>
            <person name="Pappas-Brown V."/>
            <person name="Paris D.H."/>
            <person name="Patel P."/>
            <person name="Richards A.L."/>
            <person name="Sadzewicz L."/>
            <person name="Sears K."/>
            <person name="Seidman D."/>
            <person name="Sengamalay N."/>
            <person name="Stenos J."/>
            <person name="Tallon L.J."/>
            <person name="Vincent G."/>
            <person name="Fraser C.M."/>
            <person name="Munderloh U."/>
            <person name="Dunning-Hotopp J.C."/>
        </authorList>
    </citation>
    <scope>NUCLEOTIDE SEQUENCE [LARGE SCALE GENOMIC DNA]</scope>
    <source>
        <strain evidence="1 2">Fuller</strain>
    </source>
</reference>